<dbReference type="SUPFAM" id="SSF46915">
    <property type="entry name" value="Polynucleotide phosphorylase/guanosine pentaphosphate synthase (PNPase/GPSI), domain 3"/>
    <property type="match status" value="1"/>
</dbReference>
<dbReference type="Gene3D" id="2.40.50.140">
    <property type="entry name" value="Nucleic acid-binding proteins"/>
    <property type="match status" value="1"/>
</dbReference>
<dbReference type="InterPro" id="IPR004088">
    <property type="entry name" value="KH_dom_type_1"/>
</dbReference>
<dbReference type="FunFam" id="3.30.1370.10:FF:000001">
    <property type="entry name" value="Polyribonucleotide nucleotidyltransferase"/>
    <property type="match status" value="1"/>
</dbReference>
<dbReference type="CDD" id="cd02393">
    <property type="entry name" value="KH-I_PNPase"/>
    <property type="match status" value="1"/>
</dbReference>
<evidence type="ECO:0000313" key="11">
    <source>
        <dbReference type="Proteomes" id="UP000032737"/>
    </source>
</evidence>
<dbReference type="Pfam" id="PF01138">
    <property type="entry name" value="RNase_PH"/>
    <property type="match status" value="2"/>
</dbReference>
<dbReference type="InterPro" id="IPR027408">
    <property type="entry name" value="PNPase/RNase_PH_dom_sf"/>
</dbReference>
<dbReference type="Pfam" id="PF00575">
    <property type="entry name" value="S1"/>
    <property type="match status" value="1"/>
</dbReference>
<dbReference type="CDD" id="cd11364">
    <property type="entry name" value="RNase_PH_PNPase_2"/>
    <property type="match status" value="1"/>
</dbReference>
<dbReference type="PANTHER" id="PTHR11252:SF0">
    <property type="entry name" value="POLYRIBONUCLEOTIDE NUCLEOTIDYLTRANSFERASE 1, MITOCHONDRIAL"/>
    <property type="match status" value="1"/>
</dbReference>
<gene>
    <name evidence="8 10" type="primary">pnp</name>
    <name evidence="10" type="ORF">BN85308940</name>
</gene>
<dbReference type="SUPFAM" id="SSF54211">
    <property type="entry name" value="Ribosomal protein S5 domain 2-like"/>
    <property type="match status" value="2"/>
</dbReference>
<dbReference type="GO" id="GO:0004654">
    <property type="term" value="F:polyribonucleotide nucleotidyltransferase activity"/>
    <property type="evidence" value="ECO:0007669"/>
    <property type="project" value="UniProtKB-UniRule"/>
</dbReference>
<dbReference type="RefSeq" id="WP_030004777.1">
    <property type="nucleotide sequence ID" value="NC_022549.1"/>
</dbReference>
<dbReference type="SUPFAM" id="SSF54791">
    <property type="entry name" value="Eukaryotic type KH-domain (KH-domain type I)"/>
    <property type="match status" value="1"/>
</dbReference>
<dbReference type="OrthoDB" id="9804305at2"/>
<dbReference type="SUPFAM" id="SSF55666">
    <property type="entry name" value="Ribonuclease PH domain 2-like"/>
    <property type="match status" value="2"/>
</dbReference>
<keyword evidence="7 8" id="KW-0694">RNA-binding</keyword>
<dbReference type="InterPro" id="IPR015848">
    <property type="entry name" value="PNPase_PH_RNA-bd_bac/org-type"/>
</dbReference>
<dbReference type="SMART" id="SM00316">
    <property type="entry name" value="S1"/>
    <property type="match status" value="1"/>
</dbReference>
<dbReference type="Pfam" id="PF03725">
    <property type="entry name" value="RNase_PH_C"/>
    <property type="match status" value="2"/>
</dbReference>
<comment type="function">
    <text evidence="8">Involved in mRNA degradation. Catalyzes the phosphorolysis of single-stranded polyribonucleotides processively in the 3'- to 5'-direction.</text>
</comment>
<evidence type="ECO:0000256" key="8">
    <source>
        <dbReference type="HAMAP-Rule" id="MF_01595"/>
    </source>
</evidence>
<organism evidence="10 11">
    <name type="scientific">Acholeplasma brassicae</name>
    <dbReference type="NCBI Taxonomy" id="61635"/>
    <lineage>
        <taxon>Bacteria</taxon>
        <taxon>Bacillati</taxon>
        <taxon>Mycoplasmatota</taxon>
        <taxon>Mollicutes</taxon>
        <taxon>Acholeplasmatales</taxon>
        <taxon>Acholeplasmataceae</taxon>
        <taxon>Acholeplasma</taxon>
    </lineage>
</organism>
<keyword evidence="6 8" id="KW-0460">Magnesium</keyword>
<dbReference type="EMBL" id="FO681348">
    <property type="protein sequence ID" value="CCV65915.1"/>
    <property type="molecule type" value="Genomic_DNA"/>
</dbReference>
<evidence type="ECO:0000256" key="1">
    <source>
        <dbReference type="ARBA" id="ARBA00007404"/>
    </source>
</evidence>
<dbReference type="KEGG" id="abra:BN85308940"/>
<accession>U4KNQ3</accession>
<evidence type="ECO:0000313" key="10">
    <source>
        <dbReference type="EMBL" id="CCV65915.1"/>
    </source>
</evidence>
<keyword evidence="3 8" id="KW-0808">Transferase</keyword>
<comment type="catalytic activity">
    <reaction evidence="8">
        <text>RNA(n+1) + phosphate = RNA(n) + a ribonucleoside 5'-diphosphate</text>
        <dbReference type="Rhea" id="RHEA:22096"/>
        <dbReference type="Rhea" id="RHEA-COMP:14527"/>
        <dbReference type="Rhea" id="RHEA-COMP:17342"/>
        <dbReference type="ChEBI" id="CHEBI:43474"/>
        <dbReference type="ChEBI" id="CHEBI:57930"/>
        <dbReference type="ChEBI" id="CHEBI:140395"/>
        <dbReference type="EC" id="2.7.7.8"/>
    </reaction>
</comment>
<dbReference type="Pfam" id="PF03726">
    <property type="entry name" value="PNPase"/>
    <property type="match status" value="1"/>
</dbReference>
<dbReference type="PROSITE" id="PS50084">
    <property type="entry name" value="KH_TYPE_1"/>
    <property type="match status" value="1"/>
</dbReference>
<dbReference type="InterPro" id="IPR020568">
    <property type="entry name" value="Ribosomal_Su5_D2-typ_SF"/>
</dbReference>
<dbReference type="Pfam" id="PF00013">
    <property type="entry name" value="KH_1"/>
    <property type="match status" value="1"/>
</dbReference>
<feature type="binding site" evidence="8">
    <location>
        <position position="500"/>
    </location>
    <ligand>
        <name>Mg(2+)</name>
        <dbReference type="ChEBI" id="CHEBI:18420"/>
    </ligand>
</feature>
<dbReference type="GO" id="GO:0006396">
    <property type="term" value="P:RNA processing"/>
    <property type="evidence" value="ECO:0007669"/>
    <property type="project" value="InterPro"/>
</dbReference>
<comment type="similarity">
    <text evidence="1 8">Belongs to the polyribonucleotide nucleotidyltransferase family.</text>
</comment>
<dbReference type="SMART" id="SM00322">
    <property type="entry name" value="KH"/>
    <property type="match status" value="1"/>
</dbReference>
<dbReference type="NCBIfam" id="TIGR03591">
    <property type="entry name" value="polynuc_phos"/>
    <property type="match status" value="1"/>
</dbReference>
<keyword evidence="11" id="KW-1185">Reference proteome</keyword>
<dbReference type="STRING" id="61635.BN85308940"/>
<dbReference type="InterPro" id="IPR036345">
    <property type="entry name" value="ExoRNase_PH_dom2_sf"/>
</dbReference>
<dbReference type="InterPro" id="IPR015847">
    <property type="entry name" value="ExoRNase_PH_dom2"/>
</dbReference>
<keyword evidence="4 8" id="KW-0548">Nucleotidyltransferase</keyword>
<dbReference type="PANTHER" id="PTHR11252">
    <property type="entry name" value="POLYRIBONUCLEOTIDE NUCLEOTIDYLTRANSFERASE"/>
    <property type="match status" value="1"/>
</dbReference>
<dbReference type="GO" id="GO:0003723">
    <property type="term" value="F:RNA binding"/>
    <property type="evidence" value="ECO:0007669"/>
    <property type="project" value="UniProtKB-UniRule"/>
</dbReference>
<evidence type="ECO:0000256" key="5">
    <source>
        <dbReference type="ARBA" id="ARBA00022723"/>
    </source>
</evidence>
<protein>
    <recommendedName>
        <fullName evidence="8">Polyribonucleotide nucleotidyltransferase</fullName>
        <ecNumber evidence="8">2.7.7.8</ecNumber>
    </recommendedName>
    <alternativeName>
        <fullName evidence="8">Polynucleotide phosphorylase</fullName>
        <shortName evidence="8">PNPase</shortName>
    </alternativeName>
</protein>
<reference evidence="10 11" key="1">
    <citation type="journal article" date="2013" name="J. Mol. Microbiol. Biotechnol.">
        <title>Analysis of the Complete Genomes of Acholeplasma brassicae , A. palmae and A. laidlawii and Their Comparison to the Obligate Parasites from ' Candidatus Phytoplasma'.</title>
        <authorList>
            <person name="Kube M."/>
            <person name="Siewert C."/>
            <person name="Migdoll A.M."/>
            <person name="Duduk B."/>
            <person name="Holz S."/>
            <person name="Rabus R."/>
            <person name="Seemuller E."/>
            <person name="Mitrovic J."/>
            <person name="Muller I."/>
            <person name="Buttner C."/>
            <person name="Reinhardt R."/>
        </authorList>
    </citation>
    <scope>NUCLEOTIDE SEQUENCE [LARGE SCALE GENOMIC DNA]</scope>
    <source>
        <strain evidence="11">0502</strain>
    </source>
</reference>
<evidence type="ECO:0000259" key="9">
    <source>
        <dbReference type="PROSITE" id="PS50126"/>
    </source>
</evidence>
<dbReference type="InterPro" id="IPR012162">
    <property type="entry name" value="PNPase"/>
</dbReference>
<dbReference type="NCBIfam" id="NF008805">
    <property type="entry name" value="PRK11824.1"/>
    <property type="match status" value="1"/>
</dbReference>
<evidence type="ECO:0000256" key="7">
    <source>
        <dbReference type="ARBA" id="ARBA00022884"/>
    </source>
</evidence>
<dbReference type="GO" id="GO:0005829">
    <property type="term" value="C:cytosol"/>
    <property type="evidence" value="ECO:0007669"/>
    <property type="project" value="UniProtKB-ARBA"/>
</dbReference>
<dbReference type="HAMAP" id="MF_01595">
    <property type="entry name" value="PNPase"/>
    <property type="match status" value="1"/>
</dbReference>
<dbReference type="GO" id="GO:0006402">
    <property type="term" value="P:mRNA catabolic process"/>
    <property type="evidence" value="ECO:0007669"/>
    <property type="project" value="UniProtKB-UniRule"/>
</dbReference>
<dbReference type="InterPro" id="IPR012340">
    <property type="entry name" value="NA-bd_OB-fold"/>
</dbReference>
<evidence type="ECO:0000256" key="2">
    <source>
        <dbReference type="ARBA" id="ARBA00022490"/>
    </source>
</evidence>
<keyword evidence="2 8" id="KW-0963">Cytoplasm</keyword>
<dbReference type="CDD" id="cd11363">
    <property type="entry name" value="RNase_PH_PNPase_1"/>
    <property type="match status" value="1"/>
</dbReference>
<dbReference type="InterPro" id="IPR004087">
    <property type="entry name" value="KH_dom"/>
</dbReference>
<dbReference type="FunFam" id="3.30.230.70:FF:000001">
    <property type="entry name" value="Polyribonucleotide nucleotidyltransferase"/>
    <property type="match status" value="1"/>
</dbReference>
<evidence type="ECO:0000256" key="3">
    <source>
        <dbReference type="ARBA" id="ARBA00022679"/>
    </source>
</evidence>
<dbReference type="Proteomes" id="UP000032737">
    <property type="component" value="Chromosome"/>
</dbReference>
<dbReference type="HOGENOM" id="CLU_004217_2_2_14"/>
<dbReference type="Gene3D" id="3.30.230.70">
    <property type="entry name" value="GHMP Kinase, N-terminal domain"/>
    <property type="match status" value="2"/>
</dbReference>
<comment type="subcellular location">
    <subcellularLocation>
        <location evidence="8">Cytoplasm</location>
    </subcellularLocation>
</comment>
<dbReference type="CDD" id="cd04472">
    <property type="entry name" value="S1_PNPase"/>
    <property type="match status" value="1"/>
</dbReference>
<dbReference type="EC" id="2.7.7.8" evidence="8"/>
<dbReference type="InterPro" id="IPR036612">
    <property type="entry name" value="KH_dom_type_1_sf"/>
</dbReference>
<dbReference type="FunFam" id="3.30.230.70:FF:000002">
    <property type="entry name" value="Polyribonucleotide nucleotidyltransferase"/>
    <property type="match status" value="1"/>
</dbReference>
<keyword evidence="5 8" id="KW-0479">Metal-binding</keyword>
<evidence type="ECO:0000256" key="4">
    <source>
        <dbReference type="ARBA" id="ARBA00022695"/>
    </source>
</evidence>
<dbReference type="SUPFAM" id="SSF50249">
    <property type="entry name" value="Nucleic acid-binding proteins"/>
    <property type="match status" value="1"/>
</dbReference>
<dbReference type="PROSITE" id="PS50126">
    <property type="entry name" value="S1"/>
    <property type="match status" value="1"/>
</dbReference>
<dbReference type="GO" id="GO:0000175">
    <property type="term" value="F:3'-5'-RNA exonuclease activity"/>
    <property type="evidence" value="ECO:0007669"/>
    <property type="project" value="TreeGrafter"/>
</dbReference>
<feature type="domain" description="S1 motif" evidence="9">
    <location>
        <begin position="637"/>
        <end position="705"/>
    </location>
</feature>
<dbReference type="InterPro" id="IPR003029">
    <property type="entry name" value="S1_domain"/>
</dbReference>
<dbReference type="PIRSF" id="PIRSF005499">
    <property type="entry name" value="PNPase"/>
    <property type="match status" value="1"/>
</dbReference>
<comment type="cofactor">
    <cofactor evidence="8">
        <name>Mg(2+)</name>
        <dbReference type="ChEBI" id="CHEBI:18420"/>
    </cofactor>
</comment>
<sequence length="710" mass="78588">MSVKRVFETTVGGRVLRVENGEIAKQTNAGSMIYYGDSAVLSVVVSRNEPSTMDFFPLMVLYVEKLYAAGKIPGGFLRREGRPSEHETLTSRLIDRPIRPLFPEGFRNEVQIINTVMSSDPDATPEMTALFGSSLAVVLSDIPFKMPVAGVQVGRVDGKFIINPTVAELEKSDIDLIVAGTKEAINMVEAGAKQVSEEDMLEALMFGHAEIKKLCEFQEEIAREIGKEKQPVDIFVVDPTVEKEVKEFVEERIVAAVSIKGKLERQKAINDLVDETIAKFDQKGFFKEVEGVKVLDLDAKKLYMKSVKQTLENIEVNEVRRLITVDKVRPDGRQLDEIRPLDSRTDILPRAHGSALFTRGQTQALSVTTLGSLGENQIIDGLGEEANKRFMLHYNFPQFSVGETGRYMSPGRREVGHGALGERALLQVLPNEEEFPYTIRVVSEILESNGSSSQASICAGTMSLMAAGVPIVAPVAGIAMGLVMHDNNYSVLSDIQGLEDHFGDMDFKVAGTKNGITALQMDIKIDGLTEEILKEALEQAKAGRLHILEHMMQTINEVRPELSEYAPKVKTMRINPDKIRDVIGAGGKIISQIIEDCNQVKIDIEQDGRVFIMHSETVWINKAMEMIASLVREAKIGEIYEGKVVRIEKFGCFVELWKGTEGLVHVSKLAKERVEKVESIVSVGDIILVKCIGIDDKGRIDLSRKDALEA</sequence>
<evidence type="ECO:0000256" key="6">
    <source>
        <dbReference type="ARBA" id="ARBA00022842"/>
    </source>
</evidence>
<dbReference type="InterPro" id="IPR001247">
    <property type="entry name" value="ExoRNase_PH_dom1"/>
</dbReference>
<proteinExistence type="inferred from homology"/>
<dbReference type="GO" id="GO:0000287">
    <property type="term" value="F:magnesium ion binding"/>
    <property type="evidence" value="ECO:0007669"/>
    <property type="project" value="UniProtKB-UniRule"/>
</dbReference>
<dbReference type="FunFam" id="2.40.50.140:FF:000189">
    <property type="entry name" value="Polyribonucleotide nucleotidyltransferase, putative"/>
    <property type="match status" value="1"/>
</dbReference>
<dbReference type="Gene3D" id="3.30.1370.10">
    <property type="entry name" value="K Homology domain, type 1"/>
    <property type="match status" value="1"/>
</dbReference>
<dbReference type="InterPro" id="IPR036456">
    <property type="entry name" value="PNPase_PH_RNA-bd_sf"/>
</dbReference>
<dbReference type="AlphaFoldDB" id="U4KNQ3"/>
<name>U4KNQ3_9MOLU</name>
<feature type="binding site" evidence="8">
    <location>
        <position position="506"/>
    </location>
    <ligand>
        <name>Mg(2+)</name>
        <dbReference type="ChEBI" id="CHEBI:18420"/>
    </ligand>
</feature>